<sequence length="1418" mass="157067">MECVGRRVWAFHGDGWQLASVLAPEADNVLVQLPSGAAKVPAAAIHPCNPDDQRLDGVDDLTALVHLHEPAILNTLQVRFQKKLIYTSTGAILVAINPFAALPALYADEAKKCYMEHASTDEALPPHVYTIADKTFRAITSASCSNQSILVSGESGAGKTETTKIIMNYLASVSSVNPQDAANEKDNVRDRILESNPILEAFGNARTNRNNNSSRFGKFIRLGFDRSGSLLGASISTYLLERVRLVSQAKGERNYHIFYELLRGASSDELHALGLTPSIEHYGYLNSSQCVDRKDGVDDKVQFALTRTAMTTVGLSPVEQSSVFQLLAAVLHLGNLKFVKKGVDGATFAESSHSLVRTVCTLLGLVSTDLESALCTREIIAGFEPVRMNLSVETAGMMRDVLAKTIYARVFDWLVDRINVSIAYSSSGSEGSNHSGGAYPTIGIVDIFGFEIFATNSLEQLCINFANEKLQQLFARFVFEMEQKEYAKEAIPWTFVAYPNNDAVVALFEGRPNGIFCLLDEQSRLSKGNDRTLAAKYYASFAKHAPFSASKLEQGLNCFSIQHYAGKVQYATKGFCEKNKDHVPDEALIALTTSSNIFVADLFEDWEYASNRGDHDDVQRHSTPDLHPVSATAKLPARSSFSSQPSLSPSRKLSHRSSSVLASTVSLKFKVQLSSLLATLSASVPHFIRCIKPNDAMQGHLFDKHRVLEQLRCSGLVETTKISRMGLPIRMALSAFLEHYQCLHPTLRSVGRLVPALQTRIAAPFYIGKTKMFLSHDAFEQLQAAVVTTRASAATTLQAHARQHLATHKYQRLRAKTILVQATVRGFLGARRFRTQRGAAMCLQRHWRQLVHYRAFLHNATCMQRAWNILLRWKAVVAYKHRCVAARNELLCRYIGAWRAAKAAALARALGAVRHWQRYLEQQKHYRGVRVDVIRQFVRCCRARRALRASVVSHWQSIVAANARRRTHLVLRFVQQHRDAKEAIEAQARKWSLDLLEAATTEEKTQPEAEHSSDDDEDVHAVVRLSSPSIGRRRSSSASRLSSQYTLRWERGVLGLSFDIASGVPVVCRKHDALSDCSGIADVAKGDQLLAIGEHVLCADADDMATVLSEMAPPVSLRFWRSPVRARTSSACSCSCSSDTITIGATPILEGDADLDDEAVHEADAFDVLLTTEDVSVAFAWKAHTCSHDGFVRPAVDGFRGHLESVKGLPKLRPSDILLSIAGTPTAHMTFEAAIDHVASAPRPVVLRFIAGPRPSQAPRSTPRDYIKWFFHTNVVSLEWDDDVLGAELKRVRYSECLRVAKLHGGGCLAAHNMHVASPEMRVDVGDILVRIDDAPQSFAAALRLLQEQQSRMIKAPLRLTFERPSPYTQGVNALSRTMDRVLEWAEADDLVWRLIAGVVLFYCIYYLDEFLFAPFAS</sequence>
<reference evidence="9 10" key="1">
    <citation type="submission" date="2012-04" db="EMBL/GenBank/DDBJ databases">
        <title>The Genome Sequence of Saprolegnia declina VS20.</title>
        <authorList>
            <consortium name="The Broad Institute Genome Sequencing Platform"/>
            <person name="Russ C."/>
            <person name="Nusbaum C."/>
            <person name="Tyler B."/>
            <person name="van West P."/>
            <person name="Dieguez-Uribeondo J."/>
            <person name="de Bruijn I."/>
            <person name="Tripathy S."/>
            <person name="Jiang R."/>
            <person name="Young S.K."/>
            <person name="Zeng Q."/>
            <person name="Gargeya S."/>
            <person name="Fitzgerald M."/>
            <person name="Haas B."/>
            <person name="Abouelleil A."/>
            <person name="Alvarado L."/>
            <person name="Arachchi H.M."/>
            <person name="Berlin A."/>
            <person name="Chapman S.B."/>
            <person name="Goldberg J."/>
            <person name="Griggs A."/>
            <person name="Gujja S."/>
            <person name="Hansen M."/>
            <person name="Howarth C."/>
            <person name="Imamovic A."/>
            <person name="Larimer J."/>
            <person name="McCowen C."/>
            <person name="Montmayeur A."/>
            <person name="Murphy C."/>
            <person name="Neiman D."/>
            <person name="Pearson M."/>
            <person name="Priest M."/>
            <person name="Roberts A."/>
            <person name="Saif S."/>
            <person name="Shea T."/>
            <person name="Sisk P."/>
            <person name="Sykes S."/>
            <person name="Wortman J."/>
            <person name="Nusbaum C."/>
            <person name="Birren B."/>
        </authorList>
    </citation>
    <scope>NUCLEOTIDE SEQUENCE [LARGE SCALE GENOMIC DNA]</scope>
    <source>
        <strain evidence="9 10">VS20</strain>
    </source>
</reference>
<dbReference type="PROSITE" id="PS50096">
    <property type="entry name" value="IQ"/>
    <property type="match status" value="2"/>
</dbReference>
<dbReference type="EMBL" id="JH767195">
    <property type="protein sequence ID" value="EQC28326.1"/>
    <property type="molecule type" value="Genomic_DNA"/>
</dbReference>
<dbReference type="InParanoid" id="T0Q197"/>
<feature type="binding site" evidence="6">
    <location>
        <begin position="153"/>
        <end position="160"/>
    </location>
    <ligand>
        <name>ATP</name>
        <dbReference type="ChEBI" id="CHEBI:30616"/>
    </ligand>
</feature>
<keyword evidence="7" id="KW-0472">Membrane</keyword>
<evidence type="ECO:0000256" key="7">
    <source>
        <dbReference type="SAM" id="Phobius"/>
    </source>
</evidence>
<evidence type="ECO:0000256" key="2">
    <source>
        <dbReference type="ARBA" id="ARBA00022840"/>
    </source>
</evidence>
<dbReference type="GeneID" id="19954601"/>
<dbReference type="SUPFAM" id="SSF52540">
    <property type="entry name" value="P-loop containing nucleoside triphosphate hydrolases"/>
    <property type="match status" value="1"/>
</dbReference>
<dbReference type="GO" id="GO:0016459">
    <property type="term" value="C:myosin complex"/>
    <property type="evidence" value="ECO:0007669"/>
    <property type="project" value="UniProtKB-KW"/>
</dbReference>
<dbReference type="GO" id="GO:0005524">
    <property type="term" value="F:ATP binding"/>
    <property type="evidence" value="ECO:0007669"/>
    <property type="project" value="UniProtKB-UniRule"/>
</dbReference>
<dbReference type="SMART" id="SM00015">
    <property type="entry name" value="IQ"/>
    <property type="match status" value="2"/>
</dbReference>
<dbReference type="GO" id="GO:0016020">
    <property type="term" value="C:membrane"/>
    <property type="evidence" value="ECO:0007669"/>
    <property type="project" value="TreeGrafter"/>
</dbReference>
<dbReference type="GO" id="GO:0051015">
    <property type="term" value="F:actin filament binding"/>
    <property type="evidence" value="ECO:0007669"/>
    <property type="project" value="TreeGrafter"/>
</dbReference>
<keyword evidence="2 6" id="KW-0067">ATP-binding</keyword>
<name>T0Q197_SAPDV</name>
<dbReference type="PROSITE" id="PS51456">
    <property type="entry name" value="MYOSIN_MOTOR"/>
    <property type="match status" value="1"/>
</dbReference>
<feature type="domain" description="Myosin motor" evidence="8">
    <location>
        <begin position="56"/>
        <end position="787"/>
    </location>
</feature>
<evidence type="ECO:0000256" key="3">
    <source>
        <dbReference type="ARBA" id="ARBA00023123"/>
    </source>
</evidence>
<keyword evidence="10" id="KW-1185">Reference proteome</keyword>
<dbReference type="OMA" id="EDWEYAS"/>
<evidence type="ECO:0000256" key="5">
    <source>
        <dbReference type="ARBA" id="ARBA00023203"/>
    </source>
</evidence>
<dbReference type="InterPro" id="IPR000048">
    <property type="entry name" value="IQ_motif_EF-hand-BS"/>
</dbReference>
<dbReference type="CDD" id="cd14901">
    <property type="entry name" value="MYSc_Myo40"/>
    <property type="match status" value="1"/>
</dbReference>
<dbReference type="eggNOG" id="KOG0160">
    <property type="taxonomic scope" value="Eukaryota"/>
</dbReference>
<proteinExistence type="inferred from homology"/>
<keyword evidence="5 6" id="KW-0009">Actin-binding</keyword>
<evidence type="ECO:0000259" key="8">
    <source>
        <dbReference type="PROSITE" id="PS51456"/>
    </source>
</evidence>
<dbReference type="Gene3D" id="1.10.10.820">
    <property type="match status" value="1"/>
</dbReference>
<keyword evidence="3 6" id="KW-0518">Myosin</keyword>
<comment type="similarity">
    <text evidence="6">Belongs to the TRAFAC class myosin-kinesin ATPase superfamily. Myosin family.</text>
</comment>
<dbReference type="RefSeq" id="XP_008618196.1">
    <property type="nucleotide sequence ID" value="XM_008619974.1"/>
</dbReference>
<dbReference type="Gene3D" id="3.40.850.10">
    <property type="entry name" value="Kinesin motor domain"/>
    <property type="match status" value="1"/>
</dbReference>
<dbReference type="GO" id="GO:0000146">
    <property type="term" value="F:microfilament motor activity"/>
    <property type="evidence" value="ECO:0007669"/>
    <property type="project" value="TreeGrafter"/>
</dbReference>
<dbReference type="PRINTS" id="PR00193">
    <property type="entry name" value="MYOSINHEAVY"/>
</dbReference>
<dbReference type="STRING" id="1156394.T0Q197"/>
<keyword evidence="7" id="KW-1133">Transmembrane helix</keyword>
<protein>
    <recommendedName>
        <fullName evidence="8">Myosin motor domain-containing protein</fullName>
    </recommendedName>
</protein>
<dbReference type="InterPro" id="IPR027417">
    <property type="entry name" value="P-loop_NTPase"/>
</dbReference>
<evidence type="ECO:0000256" key="1">
    <source>
        <dbReference type="ARBA" id="ARBA00022741"/>
    </source>
</evidence>
<dbReference type="PANTHER" id="PTHR13140">
    <property type="entry name" value="MYOSIN"/>
    <property type="match status" value="1"/>
</dbReference>
<dbReference type="InterPro" id="IPR036961">
    <property type="entry name" value="Kinesin_motor_dom_sf"/>
</dbReference>
<feature type="transmembrane region" description="Helical" evidence="7">
    <location>
        <begin position="84"/>
        <end position="106"/>
    </location>
</feature>
<evidence type="ECO:0000256" key="4">
    <source>
        <dbReference type="ARBA" id="ARBA00023175"/>
    </source>
</evidence>
<evidence type="ECO:0000256" key="6">
    <source>
        <dbReference type="PROSITE-ProRule" id="PRU00782"/>
    </source>
</evidence>
<dbReference type="VEuPathDB" id="FungiDB:SDRG_13874"/>
<dbReference type="SMART" id="SM00242">
    <property type="entry name" value="MYSc"/>
    <property type="match status" value="1"/>
</dbReference>
<organism evidence="9 10">
    <name type="scientific">Saprolegnia diclina (strain VS20)</name>
    <dbReference type="NCBI Taxonomy" id="1156394"/>
    <lineage>
        <taxon>Eukaryota</taxon>
        <taxon>Sar</taxon>
        <taxon>Stramenopiles</taxon>
        <taxon>Oomycota</taxon>
        <taxon>Saprolegniomycetes</taxon>
        <taxon>Saprolegniales</taxon>
        <taxon>Saprolegniaceae</taxon>
        <taxon>Saprolegnia</taxon>
    </lineage>
</organism>
<dbReference type="GO" id="GO:0005737">
    <property type="term" value="C:cytoplasm"/>
    <property type="evidence" value="ECO:0007669"/>
    <property type="project" value="TreeGrafter"/>
</dbReference>
<dbReference type="OrthoDB" id="6108017at2759"/>
<dbReference type="Gene3D" id="1.20.58.530">
    <property type="match status" value="1"/>
</dbReference>
<dbReference type="Proteomes" id="UP000030762">
    <property type="component" value="Unassembled WGS sequence"/>
</dbReference>
<keyword evidence="1 6" id="KW-0547">Nucleotide-binding</keyword>
<keyword evidence="4 6" id="KW-0505">Motor protein</keyword>
<dbReference type="GO" id="GO:0007015">
    <property type="term" value="P:actin filament organization"/>
    <property type="evidence" value="ECO:0007669"/>
    <property type="project" value="TreeGrafter"/>
</dbReference>
<evidence type="ECO:0000313" key="10">
    <source>
        <dbReference type="Proteomes" id="UP000030762"/>
    </source>
</evidence>
<evidence type="ECO:0000313" key="9">
    <source>
        <dbReference type="EMBL" id="EQC28326.1"/>
    </source>
</evidence>
<feature type="region of interest" description="Actin-binding" evidence="6">
    <location>
        <begin position="673"/>
        <end position="695"/>
    </location>
</feature>
<dbReference type="Pfam" id="PF00063">
    <property type="entry name" value="Myosin_head"/>
    <property type="match status" value="1"/>
</dbReference>
<gene>
    <name evidence="9" type="ORF">SDRG_13874</name>
</gene>
<accession>T0Q197</accession>
<dbReference type="InterPro" id="IPR001609">
    <property type="entry name" value="Myosin_head_motor_dom-like"/>
</dbReference>
<dbReference type="Gene3D" id="1.20.120.720">
    <property type="entry name" value="Myosin VI head, motor domain, U50 subdomain"/>
    <property type="match status" value="1"/>
</dbReference>
<dbReference type="FunFam" id="1.10.10.820:FF:000001">
    <property type="entry name" value="Myosin heavy chain"/>
    <property type="match status" value="1"/>
</dbReference>
<dbReference type="PANTHER" id="PTHR13140:SF845">
    <property type="entry name" value="MYOSIN-LIKE PROTEIN"/>
    <property type="match status" value="1"/>
</dbReference>
<dbReference type="Gene3D" id="1.20.5.4820">
    <property type="match status" value="1"/>
</dbReference>
<keyword evidence="7" id="KW-0812">Transmembrane</keyword>